<organism evidence="2 4">
    <name type="scientific">Didymodactylos carnosus</name>
    <dbReference type="NCBI Taxonomy" id="1234261"/>
    <lineage>
        <taxon>Eukaryota</taxon>
        <taxon>Metazoa</taxon>
        <taxon>Spiralia</taxon>
        <taxon>Gnathifera</taxon>
        <taxon>Rotifera</taxon>
        <taxon>Eurotatoria</taxon>
        <taxon>Bdelloidea</taxon>
        <taxon>Philodinida</taxon>
        <taxon>Philodinidae</taxon>
        <taxon>Didymodactylos</taxon>
    </lineage>
</organism>
<dbReference type="OrthoDB" id="10043997at2759"/>
<gene>
    <name evidence="2" type="ORF">GPM918_LOCUS28978</name>
    <name evidence="3" type="ORF">SRO942_LOCUS29516</name>
</gene>
<sequence>MDIVNYLQGITHRFKKKLLSLNTFKSIPQSNDKYVIENQIISTRVYIVIVLAGLIITALYASLVTTATVTMVSPDLSLFYTLLEKYFGTVSCPCSQITVQYDTFISLNVQFHQICSSYFISKDWIHSFTDRINLILLYNDDFRVTAPHQFQALADLCQLFNTTIADELSSFLSTDLISSKVMHSDVFLADVEANLYLFQLTTTKTVRRLYDLIRSTTQGNQLLSALSTSWVLKIDDTSLGLMIRNYLVVSSNSNCSCYSDSRCVEPSALYDYTASSVETIEFVVPGFYSGCFIVESLLPSTMKCFYNRSCIDQIHYVDPYISTSVPILDSSLPTIYPPDTTLETMLNELFIENWNSTISFELYYNNCHPYYCTYTSVQNHGILYIITTIVGVFGGLTTVSKMSIPIAVAFIRKRKIITDSTVTSSAIGFIVRSKLVFEQLKHYVMTMNMFKTVRHATNQHYIKNGIIATRIYFVSIIVSLFILTLYTSLTTILTTFTVKSPSLNQSRYLHNKYPDTLSCPCSEISIPYRTLFTIQPEYHAICSSDFISADWINYVIGINSSYSYYADFRFTSPKQFQVLSDFCQLSDRTISDALNVFYSTKFISAKLLDSELFAYQTKAILALFEDNTINTFRRSFRQIRSTIQGNQLMSGLLSNAAFYLVLFNNKLFVGSYHAEYIDADGSLCNCGNRACVSPSAFYMDDLSVTNTDPLFIVPHFYTGCLVIDSLMMSTLECFYNQYCLNQIKIYINSTSAQNFTILTSSASSGYQQNSTIETIVNHLFIENWHSNVSYQMYYNFCTPSYCTYSYSDRRDIASIITIMIGVYGGLTAVLKIILPTLVSFIKKELNKSNNQITTVTVASVSSQ</sequence>
<evidence type="ECO:0000313" key="2">
    <source>
        <dbReference type="EMBL" id="CAF1310730.1"/>
    </source>
</evidence>
<keyword evidence="1" id="KW-1133">Transmembrane helix</keyword>
<comment type="caution">
    <text evidence="2">The sequence shown here is derived from an EMBL/GenBank/DDBJ whole genome shotgun (WGS) entry which is preliminary data.</text>
</comment>
<protein>
    <submittedName>
        <fullName evidence="2">Uncharacterized protein</fullName>
    </submittedName>
</protein>
<evidence type="ECO:0000313" key="4">
    <source>
        <dbReference type="Proteomes" id="UP000663829"/>
    </source>
</evidence>
<accession>A0A815E6Y6</accession>
<keyword evidence="1" id="KW-0812">Transmembrane</keyword>
<proteinExistence type="predicted"/>
<feature type="transmembrane region" description="Helical" evidence="1">
    <location>
        <begin position="812"/>
        <end position="834"/>
    </location>
</feature>
<dbReference type="EMBL" id="CAJNOQ010012919">
    <property type="protein sequence ID" value="CAF1310730.1"/>
    <property type="molecule type" value="Genomic_DNA"/>
</dbReference>
<feature type="transmembrane region" description="Helical" evidence="1">
    <location>
        <begin position="45"/>
        <end position="63"/>
    </location>
</feature>
<keyword evidence="1" id="KW-0472">Membrane</keyword>
<dbReference type="Proteomes" id="UP000663829">
    <property type="component" value="Unassembled WGS sequence"/>
</dbReference>
<reference evidence="2" key="1">
    <citation type="submission" date="2021-02" db="EMBL/GenBank/DDBJ databases">
        <authorList>
            <person name="Nowell W R."/>
        </authorList>
    </citation>
    <scope>NUCLEOTIDE SEQUENCE</scope>
</reference>
<evidence type="ECO:0000256" key="1">
    <source>
        <dbReference type="SAM" id="Phobius"/>
    </source>
</evidence>
<dbReference type="EMBL" id="CAJOBC010042252">
    <property type="protein sequence ID" value="CAF4147741.1"/>
    <property type="molecule type" value="Genomic_DNA"/>
</dbReference>
<feature type="transmembrane region" description="Helical" evidence="1">
    <location>
        <begin position="382"/>
        <end position="411"/>
    </location>
</feature>
<evidence type="ECO:0000313" key="3">
    <source>
        <dbReference type="EMBL" id="CAF4147741.1"/>
    </source>
</evidence>
<keyword evidence="4" id="KW-1185">Reference proteome</keyword>
<dbReference type="Proteomes" id="UP000681722">
    <property type="component" value="Unassembled WGS sequence"/>
</dbReference>
<name>A0A815E6Y6_9BILA</name>
<feature type="transmembrane region" description="Helical" evidence="1">
    <location>
        <begin position="471"/>
        <end position="496"/>
    </location>
</feature>
<dbReference type="AlphaFoldDB" id="A0A815E6Y6"/>